<feature type="compositionally biased region" description="Basic and acidic residues" evidence="10">
    <location>
        <begin position="590"/>
        <end position="603"/>
    </location>
</feature>
<dbReference type="GO" id="GO:0003743">
    <property type="term" value="F:translation initiation factor activity"/>
    <property type="evidence" value="ECO:0007669"/>
    <property type="project" value="UniProtKB-KW"/>
</dbReference>
<evidence type="ECO:0000256" key="9">
    <source>
        <dbReference type="PROSITE-ProRule" id="PRU00134"/>
    </source>
</evidence>
<evidence type="ECO:0000259" key="11">
    <source>
        <dbReference type="PROSITE" id="PS50250"/>
    </source>
</evidence>
<evidence type="ECO:0000256" key="3">
    <source>
        <dbReference type="ARBA" id="ARBA00022490"/>
    </source>
</evidence>
<dbReference type="PANTHER" id="PTHR47442:SF1">
    <property type="entry name" value="MYND-TYPE ZINC FINGER PROTEIN MUB1"/>
    <property type="match status" value="1"/>
</dbReference>
<feature type="domain" description="MYND-type" evidence="12">
    <location>
        <begin position="962"/>
        <end position="1003"/>
    </location>
</feature>
<dbReference type="PANTHER" id="PTHR47442">
    <property type="entry name" value="MYND-TYPE ZINC FINGER PROTEIN MUB1"/>
    <property type="match status" value="1"/>
</dbReference>
<evidence type="ECO:0000259" key="12">
    <source>
        <dbReference type="PROSITE" id="PS50865"/>
    </source>
</evidence>
<evidence type="ECO:0000256" key="4">
    <source>
        <dbReference type="ARBA" id="ARBA00022540"/>
    </source>
</evidence>
<dbReference type="Pfam" id="PF22037">
    <property type="entry name" value="PSD13_N"/>
    <property type="match status" value="1"/>
</dbReference>
<dbReference type="Gene3D" id="6.10.140.2220">
    <property type="match status" value="1"/>
</dbReference>
<feature type="region of interest" description="Disordered" evidence="10">
    <location>
        <begin position="527"/>
        <end position="547"/>
    </location>
</feature>
<dbReference type="InterPro" id="IPR000717">
    <property type="entry name" value="PCI_dom"/>
</dbReference>
<keyword evidence="14" id="KW-1185">Reference proteome</keyword>
<dbReference type="GO" id="GO:0005737">
    <property type="term" value="C:cytoplasm"/>
    <property type="evidence" value="ECO:0007669"/>
    <property type="project" value="UniProtKB-SubCell"/>
</dbReference>
<evidence type="ECO:0000256" key="7">
    <source>
        <dbReference type="ARBA" id="ARBA00022833"/>
    </source>
</evidence>
<evidence type="ECO:0000256" key="8">
    <source>
        <dbReference type="ARBA" id="ARBA00022917"/>
    </source>
</evidence>
<dbReference type="STRING" id="52247.A0A4T0X4H0"/>
<dbReference type="AlphaFoldDB" id="A0A4T0X4H0"/>
<dbReference type="SMART" id="SM00088">
    <property type="entry name" value="PINT"/>
    <property type="match status" value="1"/>
</dbReference>
<dbReference type="Pfam" id="PF01399">
    <property type="entry name" value="PCI"/>
    <property type="match status" value="1"/>
</dbReference>
<accession>A0A4T0X4H0</accession>
<keyword evidence="6 9" id="KW-0863">Zinc-finger</keyword>
<evidence type="ECO:0000256" key="5">
    <source>
        <dbReference type="ARBA" id="ARBA00022723"/>
    </source>
</evidence>
<feature type="compositionally biased region" description="Polar residues" evidence="10">
    <location>
        <begin position="580"/>
        <end position="589"/>
    </location>
</feature>
<dbReference type="GO" id="GO:0008270">
    <property type="term" value="F:zinc ion binding"/>
    <property type="evidence" value="ECO:0007669"/>
    <property type="project" value="UniProtKB-KW"/>
</dbReference>
<dbReference type="InterPro" id="IPR054179">
    <property type="entry name" value="PSD13_N"/>
</dbReference>
<feature type="region of interest" description="Disordered" evidence="10">
    <location>
        <begin position="566"/>
        <end position="603"/>
    </location>
</feature>
<keyword evidence="5" id="KW-0479">Metal-binding</keyword>
<dbReference type="EMBL" id="SELW01000247">
    <property type="protein sequence ID" value="TID29812.1"/>
    <property type="molecule type" value="Genomic_DNA"/>
</dbReference>
<dbReference type="GO" id="GO:0006511">
    <property type="term" value="P:ubiquitin-dependent protein catabolic process"/>
    <property type="evidence" value="ECO:0007669"/>
    <property type="project" value="TreeGrafter"/>
</dbReference>
<dbReference type="SUPFAM" id="SSF48371">
    <property type="entry name" value="ARM repeat"/>
    <property type="match status" value="1"/>
</dbReference>
<dbReference type="SUPFAM" id="SSF144232">
    <property type="entry name" value="HIT/MYND zinc finger-like"/>
    <property type="match status" value="1"/>
</dbReference>
<keyword evidence="3" id="KW-0963">Cytoplasm</keyword>
<keyword evidence="8" id="KW-0648">Protein biosynthesis</keyword>
<feature type="domain" description="PCI" evidence="11">
    <location>
        <begin position="196"/>
        <end position="366"/>
    </location>
</feature>
<gene>
    <name evidence="13" type="ORF">CANINC_001627</name>
</gene>
<evidence type="ECO:0000256" key="1">
    <source>
        <dbReference type="ARBA" id="ARBA00004496"/>
    </source>
</evidence>
<sequence>MDIDAETVLVSLREEIEPKDPELAAFFYILEDYYERKLWYQLSEALRSTVYTNENSRSIRLRLFDNFISTFGDKINQLQLVEFLVDSLEDSNAQDSLEYLTNLKQRITDLNEKKNSRTKFGYSEDEVNDYEIVQALIFLDNELARVKLQLGFTDEASKIIDQSQEKIEKLNISVDNRVNASFYRVKAQLMKRKGDYTSFYFNSLLFLACIPNVEKLPNKELIIQDIAISGLLGDKIYNFGEIIMHDIFQYLQSEWLKNLVLSLNNGDLKSFNTLITSTKDLNQFPDLANKIEFLNQKVCIMAFIELVFNKPTTNRTIEYAEITEKIPLLSTDDDIERMVMRSLSMGLLRGSINEVERNVEVSWIQPRTMTTTQIENMRTKMVAWSDKGPNGKSVILNRATVSISSNIYDRRALDCTDNKALVNALNHLTYLTSSSVKVREAMIYDGAVERLVGILYECKDPRNDTECVTFAWKWVLSLQCLVLAGTKGSEKMRKKMVDAGIIPILATILDNHFLTRKTNIKVTSLNNASSQTGSTNNETTALSTTSNIAPSIASTETFVSNNNSVIQDQQPQIQQQQPQTRENSNSSFRQSDEHTSTFQPIHEEPQVYINQLVTEDMYDDNIADGIDKIGTFASGNKPLCEEELELLNVIELVKCFQKLSDAPLNADVNEIMRDFKEVQEDKILSNDLKKRLEISNLLYPNQDTFDELLGTESLSHTVPRTFENGLILPSTDDVMWSLQLLAFISKYTCLRHPLCNTYLINGLSFRSRNHPPPLENDATSIDLDEIMTDPVENNIQVTGLHSLNVTNECLQNERLEKLKRLKDDKDREIIDDYFKILSSNDGIEKMKHLERIRLNSTRIKHESLGKLRSRNKILYRQRLENYAQKWDYNSLNMWNELETPLEYSSLIDKSIQPFVTLNIFPLVERFTVRTWFGADISYWAAVVVRNANRKDEKMGGRRQCANFNCGKWEDHPKQFSKCRRCKRAKYCSRDCQTKAWVFHKHWCVAAEPSENTN</sequence>
<comment type="caution">
    <text evidence="13">The sequence shown here is derived from an EMBL/GenBank/DDBJ whole genome shotgun (WGS) entry which is preliminary data.</text>
</comment>
<dbReference type="GO" id="GO:0007163">
    <property type="term" value="P:establishment or maintenance of cell polarity"/>
    <property type="evidence" value="ECO:0007669"/>
    <property type="project" value="TreeGrafter"/>
</dbReference>
<dbReference type="GO" id="GO:1990304">
    <property type="term" value="C:MUB1-RAD6-UBR2 ubiquitin ligase complex"/>
    <property type="evidence" value="ECO:0007669"/>
    <property type="project" value="TreeGrafter"/>
</dbReference>
<dbReference type="InterPro" id="IPR051664">
    <property type="entry name" value="MYND-type_zinc_finger"/>
</dbReference>
<comment type="subcellular location">
    <subcellularLocation>
        <location evidence="1">Cytoplasm</location>
    </subcellularLocation>
</comment>
<evidence type="ECO:0000256" key="2">
    <source>
        <dbReference type="ARBA" id="ARBA00010655"/>
    </source>
</evidence>
<dbReference type="OrthoDB" id="5594178at2759"/>
<dbReference type="Pfam" id="PF01753">
    <property type="entry name" value="zf-MYND"/>
    <property type="match status" value="1"/>
</dbReference>
<protein>
    <recommendedName>
        <fullName evidence="15">MYND-type domain-containing protein</fullName>
    </recommendedName>
</protein>
<reference evidence="13 14" key="1">
    <citation type="journal article" date="2019" name="Front. Genet.">
        <title>Whole-Genome Sequencing of the Opportunistic Yeast Pathogen Candida inconspicua Uncovers Its Hybrid Origin.</title>
        <authorList>
            <person name="Mixao V."/>
            <person name="Hansen A.P."/>
            <person name="Saus E."/>
            <person name="Boekhout T."/>
            <person name="Lass-Florl C."/>
            <person name="Gabaldon T."/>
        </authorList>
    </citation>
    <scope>NUCLEOTIDE SEQUENCE [LARGE SCALE GENOMIC DNA]</scope>
    <source>
        <strain evidence="13 14">CBS 180</strain>
    </source>
</reference>
<evidence type="ECO:0000313" key="13">
    <source>
        <dbReference type="EMBL" id="TID29812.1"/>
    </source>
</evidence>
<feature type="compositionally biased region" description="Low complexity" evidence="10">
    <location>
        <begin position="566"/>
        <end position="579"/>
    </location>
</feature>
<evidence type="ECO:0000256" key="6">
    <source>
        <dbReference type="ARBA" id="ARBA00022771"/>
    </source>
</evidence>
<dbReference type="Proteomes" id="UP000307173">
    <property type="component" value="Unassembled WGS sequence"/>
</dbReference>
<dbReference type="InterPro" id="IPR016024">
    <property type="entry name" value="ARM-type_fold"/>
</dbReference>
<comment type="similarity">
    <text evidence="2">Belongs to the MUB1/samB family.</text>
</comment>
<dbReference type="PROSITE" id="PS50865">
    <property type="entry name" value="ZF_MYND_2"/>
    <property type="match status" value="1"/>
</dbReference>
<evidence type="ECO:0000256" key="10">
    <source>
        <dbReference type="SAM" id="MobiDB-lite"/>
    </source>
</evidence>
<dbReference type="PROSITE" id="PS50250">
    <property type="entry name" value="PCI"/>
    <property type="match status" value="1"/>
</dbReference>
<proteinExistence type="inferred from homology"/>
<dbReference type="InterPro" id="IPR002893">
    <property type="entry name" value="Znf_MYND"/>
</dbReference>
<keyword evidence="4" id="KW-0396">Initiation factor</keyword>
<evidence type="ECO:0000313" key="14">
    <source>
        <dbReference type="Proteomes" id="UP000307173"/>
    </source>
</evidence>
<dbReference type="Gene3D" id="1.25.10.10">
    <property type="entry name" value="Leucine-rich Repeat Variant"/>
    <property type="match status" value="1"/>
</dbReference>
<evidence type="ECO:0008006" key="15">
    <source>
        <dbReference type="Google" id="ProtNLM"/>
    </source>
</evidence>
<organism evidence="13 14">
    <name type="scientific">Pichia inconspicua</name>
    <dbReference type="NCBI Taxonomy" id="52247"/>
    <lineage>
        <taxon>Eukaryota</taxon>
        <taxon>Fungi</taxon>
        <taxon>Dikarya</taxon>
        <taxon>Ascomycota</taxon>
        <taxon>Saccharomycotina</taxon>
        <taxon>Pichiomycetes</taxon>
        <taxon>Pichiales</taxon>
        <taxon>Pichiaceae</taxon>
        <taxon>Pichia</taxon>
    </lineage>
</organism>
<keyword evidence="7" id="KW-0862">Zinc</keyword>
<name>A0A4T0X4H0_9ASCO</name>
<dbReference type="InterPro" id="IPR011989">
    <property type="entry name" value="ARM-like"/>
</dbReference>